<keyword evidence="3" id="KW-1185">Reference proteome</keyword>
<keyword evidence="1" id="KW-1133">Transmembrane helix</keyword>
<reference evidence="2 3" key="1">
    <citation type="submission" date="2019-08" db="EMBL/GenBank/DDBJ databases">
        <title>In-depth cultivation of the pig gut microbiome towards novel bacterial diversity and tailored functional studies.</title>
        <authorList>
            <person name="Wylensek D."/>
            <person name="Hitch T.C.A."/>
            <person name="Clavel T."/>
        </authorList>
    </citation>
    <scope>NUCLEOTIDE SEQUENCE [LARGE SCALE GENOMIC DNA]</scope>
    <source>
        <strain evidence="2 3">Oil-RF-744-WCA-WT-10</strain>
    </source>
</reference>
<dbReference type="EMBL" id="VULT01000002">
    <property type="protein sequence ID" value="MSS16555.1"/>
    <property type="molecule type" value="Genomic_DNA"/>
</dbReference>
<accession>A0A6L5XAP1</accession>
<dbReference type="RefSeq" id="WP_154326876.1">
    <property type="nucleotide sequence ID" value="NZ_CP045696.1"/>
</dbReference>
<protein>
    <submittedName>
        <fullName evidence="2">Uncharacterized protein</fullName>
    </submittedName>
</protein>
<feature type="transmembrane region" description="Helical" evidence="1">
    <location>
        <begin position="6"/>
        <end position="39"/>
    </location>
</feature>
<evidence type="ECO:0000313" key="2">
    <source>
        <dbReference type="EMBL" id="MSS16555.1"/>
    </source>
</evidence>
<keyword evidence="1" id="KW-0472">Membrane</keyword>
<name>A0A6L5XAP1_9BACT</name>
<organism evidence="2 3">
    <name type="scientific">Sodaliphilus pleomorphus</name>
    <dbReference type="NCBI Taxonomy" id="2606626"/>
    <lineage>
        <taxon>Bacteria</taxon>
        <taxon>Pseudomonadati</taxon>
        <taxon>Bacteroidota</taxon>
        <taxon>Bacteroidia</taxon>
        <taxon>Bacteroidales</taxon>
        <taxon>Muribaculaceae</taxon>
        <taxon>Sodaliphilus</taxon>
    </lineage>
</organism>
<evidence type="ECO:0000313" key="3">
    <source>
        <dbReference type="Proteomes" id="UP000483362"/>
    </source>
</evidence>
<sequence>MNTSTLLWATLSIVLISSWYTPAIALLGFTIPFITFNCLSSLHRWQERWSGSKRIALSLEARPK</sequence>
<comment type="caution">
    <text evidence="2">The sequence shown here is derived from an EMBL/GenBank/DDBJ whole genome shotgun (WGS) entry which is preliminary data.</text>
</comment>
<gene>
    <name evidence="2" type="ORF">FYJ29_02025</name>
</gene>
<proteinExistence type="predicted"/>
<dbReference type="AlphaFoldDB" id="A0A6L5XAP1"/>
<keyword evidence="1" id="KW-0812">Transmembrane</keyword>
<evidence type="ECO:0000256" key="1">
    <source>
        <dbReference type="SAM" id="Phobius"/>
    </source>
</evidence>
<dbReference type="Proteomes" id="UP000483362">
    <property type="component" value="Unassembled WGS sequence"/>
</dbReference>